<dbReference type="EMBL" id="JAWDGP010003509">
    <property type="protein sequence ID" value="KAK3773788.1"/>
    <property type="molecule type" value="Genomic_DNA"/>
</dbReference>
<accession>A0AAE1DLG2</accession>
<keyword evidence="4 5" id="KW-0472">Membrane</keyword>
<comment type="caution">
    <text evidence="7">The sequence shown here is derived from an EMBL/GenBank/DDBJ whole genome shotgun (WGS) entry which is preliminary data.</text>
</comment>
<feature type="transmembrane region" description="Helical" evidence="5">
    <location>
        <begin position="106"/>
        <end position="129"/>
    </location>
</feature>
<feature type="transmembrane region" description="Helical" evidence="5">
    <location>
        <begin position="70"/>
        <end position="86"/>
    </location>
</feature>
<dbReference type="AlphaFoldDB" id="A0AAE1DLG2"/>
<dbReference type="InterPro" id="IPR050307">
    <property type="entry name" value="Sterol_Desaturase_Related"/>
</dbReference>
<dbReference type="InterPro" id="IPR006694">
    <property type="entry name" value="Fatty_acid_hydroxylase"/>
</dbReference>
<name>A0AAE1DLG2_9GAST</name>
<evidence type="ECO:0000256" key="1">
    <source>
        <dbReference type="ARBA" id="ARBA00004370"/>
    </source>
</evidence>
<sequence>MAPTSVKDWPLLQSCLHEDMIGTISTCQRKRGTQSIQPVGDPLVSIQKSNGSKTEAVGVSADSYKKETQIFRVLIVVLASVCVFYKEHIQDCINVLWDYLRLQPFFYSAYFESVYVTLVYAAIVIFYPYTMHFVSFLRKFKVKEDVTYVHITLNRILKESIMYLTPVFFADAIIQKKYSGVPVEEWARRSKQWIQTTRALPEEPPNFLTLCVHVAGSVVVFDALFFLLHFTLHKNAFLYRHVHALHHQHGAMHAHVTNQLTVFERGAIVVAANYSLKLFGAHPLTRLAFVVVFLWLLVDNHTGYDLPWSPHRLAPAGLMGGPAKHHAHHINGARHYQPFLNYLDVCLEKWSGQGCSENSVEKSDDERNEPK</sequence>
<comment type="subcellular location">
    <subcellularLocation>
        <location evidence="1">Membrane</location>
    </subcellularLocation>
</comment>
<keyword evidence="8" id="KW-1185">Reference proteome</keyword>
<dbReference type="Pfam" id="PF04116">
    <property type="entry name" value="FA_hydroxylase"/>
    <property type="match status" value="1"/>
</dbReference>
<protein>
    <recommendedName>
        <fullName evidence="6">Fatty acid hydroxylase domain-containing protein</fullName>
    </recommendedName>
</protein>
<evidence type="ECO:0000256" key="3">
    <source>
        <dbReference type="ARBA" id="ARBA00022989"/>
    </source>
</evidence>
<keyword evidence="2 5" id="KW-0812">Transmembrane</keyword>
<evidence type="ECO:0000313" key="7">
    <source>
        <dbReference type="EMBL" id="KAK3773788.1"/>
    </source>
</evidence>
<dbReference type="GO" id="GO:0005506">
    <property type="term" value="F:iron ion binding"/>
    <property type="evidence" value="ECO:0007669"/>
    <property type="project" value="InterPro"/>
</dbReference>
<dbReference type="GO" id="GO:0008610">
    <property type="term" value="P:lipid biosynthetic process"/>
    <property type="evidence" value="ECO:0007669"/>
    <property type="project" value="InterPro"/>
</dbReference>
<proteinExistence type="predicted"/>
<gene>
    <name evidence="7" type="ORF">RRG08_010997</name>
</gene>
<dbReference type="Proteomes" id="UP001283361">
    <property type="component" value="Unassembled WGS sequence"/>
</dbReference>
<dbReference type="GO" id="GO:0016491">
    <property type="term" value="F:oxidoreductase activity"/>
    <property type="evidence" value="ECO:0007669"/>
    <property type="project" value="InterPro"/>
</dbReference>
<feature type="transmembrane region" description="Helical" evidence="5">
    <location>
        <begin position="207"/>
        <end position="230"/>
    </location>
</feature>
<organism evidence="7 8">
    <name type="scientific">Elysia crispata</name>
    <name type="common">lettuce slug</name>
    <dbReference type="NCBI Taxonomy" id="231223"/>
    <lineage>
        <taxon>Eukaryota</taxon>
        <taxon>Metazoa</taxon>
        <taxon>Spiralia</taxon>
        <taxon>Lophotrochozoa</taxon>
        <taxon>Mollusca</taxon>
        <taxon>Gastropoda</taxon>
        <taxon>Heterobranchia</taxon>
        <taxon>Euthyneura</taxon>
        <taxon>Panpulmonata</taxon>
        <taxon>Sacoglossa</taxon>
        <taxon>Placobranchoidea</taxon>
        <taxon>Plakobranchidae</taxon>
        <taxon>Elysia</taxon>
    </lineage>
</organism>
<evidence type="ECO:0000256" key="4">
    <source>
        <dbReference type="ARBA" id="ARBA00023136"/>
    </source>
</evidence>
<dbReference type="PANTHER" id="PTHR11863">
    <property type="entry name" value="STEROL DESATURASE"/>
    <property type="match status" value="1"/>
</dbReference>
<feature type="domain" description="Fatty acid hydroxylase" evidence="6">
    <location>
        <begin position="217"/>
        <end position="346"/>
    </location>
</feature>
<evidence type="ECO:0000313" key="8">
    <source>
        <dbReference type="Proteomes" id="UP001283361"/>
    </source>
</evidence>
<reference evidence="7" key="1">
    <citation type="journal article" date="2023" name="G3 (Bethesda)">
        <title>A reference genome for the long-term kleptoplast-retaining sea slug Elysia crispata morphotype clarki.</title>
        <authorList>
            <person name="Eastman K.E."/>
            <person name="Pendleton A.L."/>
            <person name="Shaikh M.A."/>
            <person name="Suttiyut T."/>
            <person name="Ogas R."/>
            <person name="Tomko P."/>
            <person name="Gavelis G."/>
            <person name="Widhalm J.R."/>
            <person name="Wisecaver J.H."/>
        </authorList>
    </citation>
    <scope>NUCLEOTIDE SEQUENCE</scope>
    <source>
        <strain evidence="7">ECLA1</strain>
    </source>
</reference>
<evidence type="ECO:0000256" key="5">
    <source>
        <dbReference type="SAM" id="Phobius"/>
    </source>
</evidence>
<dbReference type="GO" id="GO:0016020">
    <property type="term" value="C:membrane"/>
    <property type="evidence" value="ECO:0007669"/>
    <property type="project" value="UniProtKB-SubCell"/>
</dbReference>
<evidence type="ECO:0000256" key="2">
    <source>
        <dbReference type="ARBA" id="ARBA00022692"/>
    </source>
</evidence>
<keyword evidence="3 5" id="KW-1133">Transmembrane helix</keyword>
<evidence type="ECO:0000259" key="6">
    <source>
        <dbReference type="Pfam" id="PF04116"/>
    </source>
</evidence>